<feature type="compositionally biased region" description="Basic and acidic residues" evidence="1">
    <location>
        <begin position="213"/>
        <end position="227"/>
    </location>
</feature>
<feature type="compositionally biased region" description="Pro residues" evidence="1">
    <location>
        <begin position="201"/>
        <end position="212"/>
    </location>
</feature>
<name>A0ABP0LHG3_9DINO</name>
<organism evidence="3 4">
    <name type="scientific">Durusdinium trenchii</name>
    <dbReference type="NCBI Taxonomy" id="1381693"/>
    <lineage>
        <taxon>Eukaryota</taxon>
        <taxon>Sar</taxon>
        <taxon>Alveolata</taxon>
        <taxon>Dinophyceae</taxon>
        <taxon>Suessiales</taxon>
        <taxon>Symbiodiniaceae</taxon>
        <taxon>Durusdinium</taxon>
    </lineage>
</organism>
<reference evidence="3 4" key="1">
    <citation type="submission" date="2024-02" db="EMBL/GenBank/DDBJ databases">
        <authorList>
            <person name="Chen Y."/>
            <person name="Shah S."/>
            <person name="Dougan E. K."/>
            <person name="Thang M."/>
            <person name="Chan C."/>
        </authorList>
    </citation>
    <scope>NUCLEOTIDE SEQUENCE [LARGE SCALE GENOMIC DNA]</scope>
</reference>
<gene>
    <name evidence="3" type="ORF">CCMP2556_LOCUS20945</name>
</gene>
<accession>A0ABP0LHG3</accession>
<keyword evidence="2" id="KW-0812">Transmembrane</keyword>
<evidence type="ECO:0000313" key="4">
    <source>
        <dbReference type="Proteomes" id="UP001642484"/>
    </source>
</evidence>
<comment type="caution">
    <text evidence="3">The sequence shown here is derived from an EMBL/GenBank/DDBJ whole genome shotgun (WGS) entry which is preliminary data.</text>
</comment>
<feature type="transmembrane region" description="Helical" evidence="2">
    <location>
        <begin position="27"/>
        <end position="60"/>
    </location>
</feature>
<dbReference type="EMBL" id="CAXAMN010012447">
    <property type="protein sequence ID" value="CAK9038196.1"/>
    <property type="molecule type" value="Genomic_DNA"/>
</dbReference>
<keyword evidence="4" id="KW-1185">Reference proteome</keyword>
<keyword evidence="2" id="KW-1133">Transmembrane helix</keyword>
<evidence type="ECO:0000256" key="2">
    <source>
        <dbReference type="SAM" id="Phobius"/>
    </source>
</evidence>
<proteinExistence type="predicted"/>
<feature type="compositionally biased region" description="Low complexity" evidence="1">
    <location>
        <begin position="236"/>
        <end position="252"/>
    </location>
</feature>
<protein>
    <submittedName>
        <fullName evidence="3">Uncharacterized protein</fullName>
    </submittedName>
</protein>
<dbReference type="Proteomes" id="UP001642484">
    <property type="component" value="Unassembled WGS sequence"/>
</dbReference>
<keyword evidence="2" id="KW-0472">Membrane</keyword>
<evidence type="ECO:0000313" key="3">
    <source>
        <dbReference type="EMBL" id="CAK9038196.1"/>
    </source>
</evidence>
<feature type="region of interest" description="Disordered" evidence="1">
    <location>
        <begin position="169"/>
        <end position="257"/>
    </location>
</feature>
<feature type="transmembrane region" description="Helical" evidence="2">
    <location>
        <begin position="72"/>
        <end position="92"/>
    </location>
</feature>
<feature type="compositionally biased region" description="Basic and acidic residues" evidence="1">
    <location>
        <begin position="188"/>
        <end position="197"/>
    </location>
</feature>
<feature type="compositionally biased region" description="Low complexity" evidence="1">
    <location>
        <begin position="170"/>
        <end position="184"/>
    </location>
</feature>
<sequence>MLVSPDLMMQLGPPPQEVIDQQWLWKLLMFGFTVVLLLQLFAMDVAGAMLTALLLAFGWVMLKDGMCEMPKYALIYAVLCGLNFFFQILPLFSELNGRVTRRIEVASPPTFVNGTQMTTYTLATQTTSFFDFSQGLAYNRGAHSGAGRSTRTEISEMFEFDFEELEAGEVQQAQQASAKAKVVSPKPSAKEEEEGRRYVSGPPPGEKWPPPKAEAKGDQGARCKDASTQRGPSPPSASSNPSATPSAEAPSMSRHEQRIRHWLRTAEQLVRMLQEMQSKEFLEGKGWMEGMQRLIEGTPKDHAGRKYGLDEFAGPLLRDHFIQWTADHSRAVNFRKIILRMEMKVVVATKHLDLGYDWTLRKGSFGAETRKMAQQLGATEEPPFDGFMHMKRGLLFVGLPLRLYLADSPHLYELVRRLRRLEQLEKPVEAESIRAVLDAEDLPYSVLVYAMLAALQALHAARLTGKRAGTGAQGLDAFCATARRSDGLEIFEVKEVDEHSPLIFRGIWVPKRIDEHKACYTWSFNSFSRSVEGVLWVLDFYAVEATGNTSVSQLAWGDSHVLLYVARFAAASSRWAFPVQFFNSGMAADIEKELVVLPFVEYEFEFLQGCMWEVRSSMSEAVKWCCLRQIEQRWKISFAKDAPQLLELLEGRGCKAYPGLNRQVKVTVRFIKAIKPCKPIFDLMEKAHRPPEELMLAFPPKDPEAAKDATSIFGAGYAALNGMVDPGHVKPLGTWIPGQKIAAGL</sequence>
<evidence type="ECO:0000256" key="1">
    <source>
        <dbReference type="SAM" id="MobiDB-lite"/>
    </source>
</evidence>